<proteinExistence type="predicted"/>
<organism evidence="2 3">
    <name type="scientific">Streptomyces daghestanicus</name>
    <dbReference type="NCBI Taxonomy" id="66885"/>
    <lineage>
        <taxon>Bacteria</taxon>
        <taxon>Bacillati</taxon>
        <taxon>Actinomycetota</taxon>
        <taxon>Actinomycetes</taxon>
        <taxon>Kitasatosporales</taxon>
        <taxon>Streptomycetaceae</taxon>
        <taxon>Streptomyces</taxon>
    </lineage>
</organism>
<dbReference type="GeneID" id="91552408"/>
<feature type="region of interest" description="Disordered" evidence="1">
    <location>
        <begin position="1"/>
        <end position="22"/>
    </location>
</feature>
<evidence type="ECO:0000313" key="2">
    <source>
        <dbReference type="EMBL" id="GHI32581.1"/>
    </source>
</evidence>
<protein>
    <submittedName>
        <fullName evidence="2">Uncharacterized protein</fullName>
    </submittedName>
</protein>
<feature type="compositionally biased region" description="Low complexity" evidence="1">
    <location>
        <begin position="10"/>
        <end position="22"/>
    </location>
</feature>
<sequence>MDEGKQDQNAATSQSAATTEPTTYGYCSWHRGYTAGIRVIEVVEQASGPGGVQSACGPCREQYGLVPYADRP</sequence>
<gene>
    <name evidence="2" type="ORF">Sdagh_43110</name>
</gene>
<dbReference type="RefSeq" id="WP_189416767.1">
    <property type="nucleotide sequence ID" value="NZ_BMTC01000005.1"/>
</dbReference>
<evidence type="ECO:0000313" key="3">
    <source>
        <dbReference type="Proteomes" id="UP001052655"/>
    </source>
</evidence>
<evidence type="ECO:0000256" key="1">
    <source>
        <dbReference type="SAM" id="MobiDB-lite"/>
    </source>
</evidence>
<accession>A0ABQ3Q5P5</accession>
<reference evidence="2" key="1">
    <citation type="submission" date="2024-05" db="EMBL/GenBank/DDBJ databases">
        <title>Whole genome shotgun sequence of Streptomyces daghestanicus NBRC 12762.</title>
        <authorList>
            <person name="Komaki H."/>
            <person name="Tamura T."/>
        </authorList>
    </citation>
    <scope>NUCLEOTIDE SEQUENCE</scope>
    <source>
        <strain evidence="2">NBRC 12762</strain>
    </source>
</reference>
<keyword evidence="3" id="KW-1185">Reference proteome</keyword>
<comment type="caution">
    <text evidence="2">The sequence shown here is derived from an EMBL/GenBank/DDBJ whole genome shotgun (WGS) entry which is preliminary data.</text>
</comment>
<name>A0ABQ3Q5P5_9ACTN</name>
<dbReference type="EMBL" id="BNDX01000010">
    <property type="protein sequence ID" value="GHI32581.1"/>
    <property type="molecule type" value="Genomic_DNA"/>
</dbReference>
<dbReference type="Proteomes" id="UP001052655">
    <property type="component" value="Unassembled WGS sequence"/>
</dbReference>